<dbReference type="Gene3D" id="3.30.40.10">
    <property type="entry name" value="Zinc/RING finger domain, C3HC4 (zinc finger)"/>
    <property type="match status" value="1"/>
</dbReference>
<feature type="region of interest" description="Disordered" evidence="5">
    <location>
        <begin position="635"/>
        <end position="686"/>
    </location>
</feature>
<dbReference type="PROSITE" id="PS50178">
    <property type="entry name" value="ZF_FYVE"/>
    <property type="match status" value="1"/>
</dbReference>
<feature type="compositionally biased region" description="Basic and acidic residues" evidence="5">
    <location>
        <begin position="476"/>
        <end position="485"/>
    </location>
</feature>
<accession>A0A3R7AIF0</accession>
<dbReference type="InterPro" id="IPR013083">
    <property type="entry name" value="Znf_RING/FYVE/PHD"/>
</dbReference>
<dbReference type="EMBL" id="QUTH01002373">
    <property type="protein sequence ID" value="RHZ26307.1"/>
    <property type="molecule type" value="Genomic_DNA"/>
</dbReference>
<evidence type="ECO:0000256" key="1">
    <source>
        <dbReference type="ARBA" id="ARBA00022723"/>
    </source>
</evidence>
<dbReference type="SUPFAM" id="SSF55961">
    <property type="entry name" value="Bet v1-like"/>
    <property type="match status" value="1"/>
</dbReference>
<feature type="region of interest" description="Disordered" evidence="5">
    <location>
        <begin position="457"/>
        <end position="522"/>
    </location>
</feature>
<protein>
    <recommendedName>
        <fullName evidence="10">FYVE-type domain-containing protein</fullName>
    </recommendedName>
</protein>
<dbReference type="SUPFAM" id="SSF57903">
    <property type="entry name" value="FYVE/PHD zinc finger"/>
    <property type="match status" value="1"/>
</dbReference>
<dbReference type="AlphaFoldDB" id="A0A3R7AIF0"/>
<gene>
    <name evidence="8" type="ORF">DYB37_011106</name>
</gene>
<evidence type="ECO:0000256" key="4">
    <source>
        <dbReference type="PROSITE-ProRule" id="PRU00091"/>
    </source>
</evidence>
<dbReference type="Pfam" id="PF01363">
    <property type="entry name" value="FYVE"/>
    <property type="match status" value="1"/>
</dbReference>
<comment type="caution">
    <text evidence="8">The sequence shown here is derived from an EMBL/GenBank/DDBJ whole genome shotgun (WGS) entry which is preliminary data.</text>
</comment>
<dbReference type="PROSITE" id="PS50848">
    <property type="entry name" value="START"/>
    <property type="match status" value="1"/>
</dbReference>
<keyword evidence="1" id="KW-0479">Metal-binding</keyword>
<organism evidence="8 9">
    <name type="scientific">Aphanomyces astaci</name>
    <name type="common">Crayfish plague agent</name>
    <dbReference type="NCBI Taxonomy" id="112090"/>
    <lineage>
        <taxon>Eukaryota</taxon>
        <taxon>Sar</taxon>
        <taxon>Stramenopiles</taxon>
        <taxon>Oomycota</taxon>
        <taxon>Saprolegniomycetes</taxon>
        <taxon>Saprolegniales</taxon>
        <taxon>Verrucalvaceae</taxon>
        <taxon>Aphanomyces</taxon>
    </lineage>
</organism>
<dbReference type="GO" id="GO:0008289">
    <property type="term" value="F:lipid binding"/>
    <property type="evidence" value="ECO:0007669"/>
    <property type="project" value="InterPro"/>
</dbReference>
<evidence type="ECO:0000256" key="5">
    <source>
        <dbReference type="SAM" id="MobiDB-lite"/>
    </source>
</evidence>
<feature type="compositionally biased region" description="Polar residues" evidence="5">
    <location>
        <begin position="750"/>
        <end position="765"/>
    </location>
</feature>
<name>A0A3R7AIF0_APHAT</name>
<dbReference type="GO" id="GO:0008270">
    <property type="term" value="F:zinc ion binding"/>
    <property type="evidence" value="ECO:0007669"/>
    <property type="project" value="UniProtKB-KW"/>
</dbReference>
<feature type="domain" description="FYVE-type" evidence="6">
    <location>
        <begin position="306"/>
        <end position="383"/>
    </location>
</feature>
<evidence type="ECO:0000313" key="9">
    <source>
        <dbReference type="Proteomes" id="UP000285430"/>
    </source>
</evidence>
<proteinExistence type="predicted"/>
<sequence>MMFPVGADFFSTKGKDLPDEEKRYLVHIARTSCKELIKHADMRDENVVWTPIGGTSSEVKSSLPPFLSSSRGGFMDSLILSARMFEGRSKRDWSKKFHGGNVMMGACVTQVAATLDEVASFYQRPTTRDARTFADTYQDDCLDAHVLYTLLPPAPAAPWHSITVRWHAMKSPIALGKARDFCFLEVRYSIEVLTVSWTHDEFVDARGRRGWILARESVSIAACPPLSSIVRASLQRSGLVFVESDLPGFLNVTQMAVVDFKGTLPRVVSRLATRKHLTEVLRLNRYLHEKRLSLEHILPDHDLVPKRDRSACHVCVKKFGVFSRHKVRCRKCGEVVCMQCQGLWTIDASSAPRHPRRASMSSAVSKKAVVHVRVCINCSQDTRERSMHVHSTFLNSQPRTNPHDHRQFSLDATMTMTSFLQTDDHEQDNEQDDISPMDVLQSARSRALHEYVRRTSSMTVAASTATTSSSGRRIPPAHDEYDNHVTLRQAKSVPGDSFDEAAGSYADGSSSPCSSSRDGYAGPPRGLSHSFVSDASSFRPSFTVFKKPTPLIPSTSTSHHHQYQYQQPMVLPSSVLALTSPSYRDASHHNNPRGRHHYSVPPPPPSSSATNSRRSSLPVFSNLAAQVDAALHYGHHTTHVPPSSSPSSSRSSWRSHHASSSSLLRSPANRTHKPYTPRKSSQTFQFRDSKLVSMRTSAGTFTTDDLKSIERSLLADAKKLDTVSCARGSLGKPSSRGTKMSMMMGDGHNQRTSSRCGGGSNSSFMSSTTNHTPATATSTSSLSFSDDDSTLQLEGLREKVQLTLNGPAQSSSSTTTSLSSHNHDDDVVALYKQMKALRVAM</sequence>
<dbReference type="PANTHER" id="PTHR13510:SF44">
    <property type="entry name" value="RABENOSYN-5"/>
    <property type="match status" value="1"/>
</dbReference>
<dbReference type="InterPro" id="IPR052727">
    <property type="entry name" value="Rab4/Rab5_effector"/>
</dbReference>
<dbReference type="VEuPathDB" id="FungiDB:H257_13274"/>
<feature type="compositionally biased region" description="Low complexity" evidence="5">
    <location>
        <begin position="641"/>
        <end position="668"/>
    </location>
</feature>
<dbReference type="InterPro" id="IPR002913">
    <property type="entry name" value="START_lipid-bd_dom"/>
</dbReference>
<feature type="region of interest" description="Disordered" evidence="5">
    <location>
        <begin position="582"/>
        <end position="615"/>
    </location>
</feature>
<reference evidence="8 9" key="1">
    <citation type="submission" date="2018-08" db="EMBL/GenBank/DDBJ databases">
        <title>Aphanomyces genome sequencing and annotation.</title>
        <authorList>
            <person name="Minardi D."/>
            <person name="Oidtmann B."/>
            <person name="Van Der Giezen M."/>
            <person name="Studholme D.J."/>
        </authorList>
    </citation>
    <scope>NUCLEOTIDE SEQUENCE [LARGE SCALE GENOMIC DNA]</scope>
    <source>
        <strain evidence="8 9">Da</strain>
    </source>
</reference>
<evidence type="ECO:0008006" key="10">
    <source>
        <dbReference type="Google" id="ProtNLM"/>
    </source>
</evidence>
<dbReference type="InterPro" id="IPR000306">
    <property type="entry name" value="Znf_FYVE"/>
</dbReference>
<dbReference type="Gene3D" id="3.30.530.20">
    <property type="match status" value="1"/>
</dbReference>
<evidence type="ECO:0000259" key="7">
    <source>
        <dbReference type="PROSITE" id="PS50848"/>
    </source>
</evidence>
<keyword evidence="3" id="KW-0862">Zinc</keyword>
<feature type="domain" description="START" evidence="7">
    <location>
        <begin position="18"/>
        <end position="266"/>
    </location>
</feature>
<evidence type="ECO:0000259" key="6">
    <source>
        <dbReference type="PROSITE" id="PS50178"/>
    </source>
</evidence>
<evidence type="ECO:0000313" key="8">
    <source>
        <dbReference type="EMBL" id="RHZ26307.1"/>
    </source>
</evidence>
<dbReference type="InterPro" id="IPR017455">
    <property type="entry name" value="Znf_FYVE-rel"/>
</dbReference>
<feature type="compositionally biased region" description="Low complexity" evidence="5">
    <location>
        <begin position="766"/>
        <end position="784"/>
    </location>
</feature>
<feature type="compositionally biased region" description="Low complexity" evidence="5">
    <location>
        <begin position="457"/>
        <end position="470"/>
    </location>
</feature>
<keyword evidence="2 4" id="KW-0863">Zinc-finger</keyword>
<dbReference type="Proteomes" id="UP000285430">
    <property type="component" value="Unassembled WGS sequence"/>
</dbReference>
<dbReference type="InterPro" id="IPR011011">
    <property type="entry name" value="Znf_FYVE_PHD"/>
</dbReference>
<evidence type="ECO:0000256" key="3">
    <source>
        <dbReference type="ARBA" id="ARBA00022833"/>
    </source>
</evidence>
<evidence type="ECO:0000256" key="2">
    <source>
        <dbReference type="ARBA" id="ARBA00022771"/>
    </source>
</evidence>
<feature type="region of interest" description="Disordered" evidence="5">
    <location>
        <begin position="726"/>
        <end position="789"/>
    </location>
</feature>
<dbReference type="PANTHER" id="PTHR13510">
    <property type="entry name" value="FYVE-FINGER-CONTAINING RAB5 EFFECTOR PROTEIN RABENOSYN-5-RELATED"/>
    <property type="match status" value="1"/>
</dbReference>
<dbReference type="InterPro" id="IPR023393">
    <property type="entry name" value="START-like_dom_sf"/>
</dbReference>
<dbReference type="SMART" id="SM00064">
    <property type="entry name" value="FYVE"/>
    <property type="match status" value="1"/>
</dbReference>